<comment type="caution">
    <text evidence="1">The sequence shown here is derived from an EMBL/GenBank/DDBJ whole genome shotgun (WGS) entry which is preliminary data.</text>
</comment>
<evidence type="ECO:0000313" key="1">
    <source>
        <dbReference type="EMBL" id="MEX3744062.1"/>
    </source>
</evidence>
<protein>
    <submittedName>
        <fullName evidence="1">Aconitate hydratase</fullName>
    </submittedName>
</protein>
<name>A0ABV3VT24_9BACI</name>
<keyword evidence="2" id="KW-1185">Reference proteome</keyword>
<organism evidence="1 2">
    <name type="scientific">Lysinibacillus xylanilyticus</name>
    <dbReference type="NCBI Taxonomy" id="582475"/>
    <lineage>
        <taxon>Bacteria</taxon>
        <taxon>Bacillati</taxon>
        <taxon>Bacillota</taxon>
        <taxon>Bacilli</taxon>
        <taxon>Bacillales</taxon>
        <taxon>Bacillaceae</taxon>
        <taxon>Lysinibacillus</taxon>
    </lineage>
</organism>
<sequence length="115" mass="13499">MINGEDRSILYEFIKLDMAIRSLQQDYSSLEKLKMSKIYIQIVEGLLKDIRNDFYNKKRALVKKNIAVVKWVKIDEYFSDVIIKTAGEDEVLRYANQALKAQVEELIHSRLNKCV</sequence>
<evidence type="ECO:0000313" key="2">
    <source>
        <dbReference type="Proteomes" id="UP001558534"/>
    </source>
</evidence>
<dbReference type="EMBL" id="JBFRHK010000001">
    <property type="protein sequence ID" value="MEX3744062.1"/>
    <property type="molecule type" value="Genomic_DNA"/>
</dbReference>
<accession>A0ABV3VT24</accession>
<dbReference type="InterPro" id="IPR058600">
    <property type="entry name" value="YhjD-like"/>
</dbReference>
<reference evidence="1 2" key="1">
    <citation type="submission" date="2024-07" db="EMBL/GenBank/DDBJ databases">
        <title>Characterization of a bacterium isolated from hydrolysated instant sea cucumber by whole-genome sequencing and metabolomics.</title>
        <authorList>
            <person name="Luo X."/>
            <person name="Zhang Z."/>
            <person name="Zheng Z."/>
            <person name="Zhang W."/>
            <person name="Ming T."/>
            <person name="Jiao L."/>
            <person name="Su X."/>
            <person name="Kong F."/>
            <person name="Xu J."/>
        </authorList>
    </citation>
    <scope>NUCLEOTIDE SEQUENCE [LARGE SCALE GENOMIC DNA]</scope>
    <source>
        <strain evidence="1 2">XL-2024</strain>
    </source>
</reference>
<dbReference type="Pfam" id="PF26325">
    <property type="entry name" value="YhjD"/>
    <property type="match status" value="1"/>
</dbReference>
<dbReference type="Proteomes" id="UP001558534">
    <property type="component" value="Unassembled WGS sequence"/>
</dbReference>
<proteinExistence type="predicted"/>
<gene>
    <name evidence="1" type="ORF">AB1300_02815</name>
</gene>
<dbReference type="RefSeq" id="WP_368635077.1">
    <property type="nucleotide sequence ID" value="NZ_JBFRHK010000001.1"/>
</dbReference>